<comment type="caution">
    <text evidence="1">The sequence shown here is derived from an EMBL/GenBank/DDBJ whole genome shotgun (WGS) entry which is preliminary data.</text>
</comment>
<proteinExistence type="predicted"/>
<keyword evidence="2" id="KW-1185">Reference proteome</keyword>
<name>A0A4V3VLK9_9EURY</name>
<sequence>MENRHDTRRFVSVAVTTIPEGESGYTIYFDESAWLGADEERTYEDAMSYGDAGPDVLALVALEDETTTRSEFSLGPGLHELRVVVTDEDQPEIQAHPS</sequence>
<dbReference type="Proteomes" id="UP000318864">
    <property type="component" value="Unassembled WGS sequence"/>
</dbReference>
<accession>A0A4V3VLK9</accession>
<dbReference type="EMBL" id="RBZW01000012">
    <property type="protein sequence ID" value="THE66027.1"/>
    <property type="molecule type" value="Genomic_DNA"/>
</dbReference>
<evidence type="ECO:0000313" key="1">
    <source>
        <dbReference type="EMBL" id="THE66027.1"/>
    </source>
</evidence>
<protein>
    <submittedName>
        <fullName evidence="1">Uncharacterized protein</fullName>
    </submittedName>
</protein>
<dbReference type="AlphaFoldDB" id="A0A4V3VLK9"/>
<reference evidence="1 2" key="1">
    <citation type="submission" date="2018-10" db="EMBL/GenBank/DDBJ databases">
        <title>Natronolimnobius sp. XQ-INN 246 isolated from Inner Mongolia Autonomous Region of China.</title>
        <authorList>
            <person name="Xue Q."/>
        </authorList>
    </citation>
    <scope>NUCLEOTIDE SEQUENCE [LARGE SCALE GENOMIC DNA]</scope>
    <source>
        <strain evidence="1 2">XQ-INN 246</strain>
    </source>
</reference>
<gene>
    <name evidence="1" type="ORF">D8Y22_03640</name>
</gene>
<evidence type="ECO:0000313" key="2">
    <source>
        <dbReference type="Proteomes" id="UP000318864"/>
    </source>
</evidence>
<organism evidence="1 2">
    <name type="scientific">Salinadaptatus halalkaliphilus</name>
    <dbReference type="NCBI Taxonomy" id="2419781"/>
    <lineage>
        <taxon>Archaea</taxon>
        <taxon>Methanobacteriati</taxon>
        <taxon>Methanobacteriota</taxon>
        <taxon>Stenosarchaea group</taxon>
        <taxon>Halobacteria</taxon>
        <taxon>Halobacteriales</taxon>
        <taxon>Natrialbaceae</taxon>
        <taxon>Salinadaptatus</taxon>
    </lineage>
</organism>